<proteinExistence type="predicted"/>
<dbReference type="RefSeq" id="WP_154790101.1">
    <property type="nucleotide sequence ID" value="NZ_WMBB01000011.1"/>
</dbReference>
<keyword evidence="2" id="KW-1185">Reference proteome</keyword>
<dbReference type="EMBL" id="WMBB01000011">
    <property type="protein sequence ID" value="MTE15650.1"/>
    <property type="molecule type" value="Genomic_DNA"/>
</dbReference>
<reference evidence="1 2" key="1">
    <citation type="submission" date="2019-11" db="EMBL/GenBank/DDBJ databases">
        <title>Nocardia sp. nov. CT2-14 isolated from soil.</title>
        <authorList>
            <person name="Kanchanasin P."/>
            <person name="Tanasupawat S."/>
            <person name="Yuki M."/>
            <person name="Kudo T."/>
        </authorList>
    </citation>
    <scope>NUCLEOTIDE SEQUENCE [LARGE SCALE GENOMIC DNA]</scope>
    <source>
        <strain evidence="1 2">CT2-14</strain>
    </source>
</reference>
<comment type="caution">
    <text evidence="1">The sequence shown here is derived from an EMBL/GenBank/DDBJ whole genome shotgun (WGS) entry which is preliminary data.</text>
</comment>
<protein>
    <submittedName>
        <fullName evidence="1">Uncharacterized protein</fullName>
    </submittedName>
</protein>
<evidence type="ECO:0000313" key="1">
    <source>
        <dbReference type="EMBL" id="MTE15650.1"/>
    </source>
</evidence>
<organism evidence="1 2">
    <name type="scientific">Nocardia aurantiaca</name>
    <dbReference type="NCBI Taxonomy" id="2675850"/>
    <lineage>
        <taxon>Bacteria</taxon>
        <taxon>Bacillati</taxon>
        <taxon>Actinomycetota</taxon>
        <taxon>Actinomycetes</taxon>
        <taxon>Mycobacteriales</taxon>
        <taxon>Nocardiaceae</taxon>
        <taxon>Nocardia</taxon>
    </lineage>
</organism>
<dbReference type="Proteomes" id="UP000432464">
    <property type="component" value="Unassembled WGS sequence"/>
</dbReference>
<evidence type="ECO:0000313" key="2">
    <source>
        <dbReference type="Proteomes" id="UP000432464"/>
    </source>
</evidence>
<dbReference type="AlphaFoldDB" id="A0A6I3L3Y0"/>
<sequence length="80" mass="8934">MPLEWVQFGNFRDTAATYVTGKTNEPLRASAQLGHAEASTIATVHYIDLEGYVRPAVDNTVAMESLRPRKVEEKWNLEAA</sequence>
<name>A0A6I3L3Y0_9NOCA</name>
<accession>A0A6I3L3Y0</accession>
<gene>
    <name evidence="1" type="ORF">GLP40_23125</name>
</gene>